<keyword evidence="1" id="KW-0472">Membrane</keyword>
<feature type="transmembrane region" description="Helical" evidence="1">
    <location>
        <begin position="69"/>
        <end position="87"/>
    </location>
</feature>
<reference evidence="2 3" key="1">
    <citation type="submission" date="2015-01" db="EMBL/GenBank/DDBJ databases">
        <title>Draft genome sequence of Pedobacter sp. NL19 isolated from sludge of an effluent treatment pond in an abandoned uranium mine.</title>
        <authorList>
            <person name="Santos T."/>
            <person name="Caetano T."/>
            <person name="Covas C."/>
            <person name="Cruz A."/>
            <person name="Mendo S."/>
        </authorList>
    </citation>
    <scope>NUCLEOTIDE SEQUENCE [LARGE SCALE GENOMIC DNA]</scope>
    <source>
        <strain evidence="2 3">NL19</strain>
    </source>
</reference>
<comment type="caution">
    <text evidence="2">The sequence shown here is derived from an EMBL/GenBank/DDBJ whole genome shotgun (WGS) entry which is preliminary data.</text>
</comment>
<evidence type="ECO:0000256" key="1">
    <source>
        <dbReference type="SAM" id="Phobius"/>
    </source>
</evidence>
<name>A0A0D0GI17_9SPHI</name>
<gene>
    <name evidence="2" type="ORF">TH53_12300</name>
</gene>
<keyword evidence="1" id="KW-1133">Transmembrane helix</keyword>
<keyword evidence="1" id="KW-0812">Transmembrane</keyword>
<sequence length="126" mass="14810">MKTLMIFCGIHSLFFAVFHCLFWKKLNWNTELKQLAPYNRAVMQILNLRLIYIFFIHSLMCLYFSSELLLTPIGNFILVASSLFWIGRTIEQFLFKKLLPFNVPINIFLTALFIIGSVIYLIPLII</sequence>
<organism evidence="2 3">
    <name type="scientific">Pedobacter lusitanus</name>
    <dbReference type="NCBI Taxonomy" id="1503925"/>
    <lineage>
        <taxon>Bacteria</taxon>
        <taxon>Pseudomonadati</taxon>
        <taxon>Bacteroidota</taxon>
        <taxon>Sphingobacteriia</taxon>
        <taxon>Sphingobacteriales</taxon>
        <taxon>Sphingobacteriaceae</taxon>
        <taxon>Pedobacter</taxon>
    </lineage>
</organism>
<dbReference type="OrthoDB" id="670562at2"/>
<dbReference type="RefSeq" id="WP_041882414.1">
    <property type="nucleotide sequence ID" value="NZ_JXRA01000052.1"/>
</dbReference>
<dbReference type="AlphaFoldDB" id="A0A0D0GI17"/>
<feature type="transmembrane region" description="Helical" evidence="1">
    <location>
        <begin position="107"/>
        <end position="125"/>
    </location>
</feature>
<evidence type="ECO:0000313" key="2">
    <source>
        <dbReference type="EMBL" id="KIO76877.1"/>
    </source>
</evidence>
<feature type="transmembrane region" description="Helical" evidence="1">
    <location>
        <begin position="44"/>
        <end position="64"/>
    </location>
</feature>
<dbReference type="Proteomes" id="UP000032049">
    <property type="component" value="Unassembled WGS sequence"/>
</dbReference>
<keyword evidence="3" id="KW-1185">Reference proteome</keyword>
<dbReference type="STRING" id="1503925.TH53_12300"/>
<dbReference type="EMBL" id="JXRA01000052">
    <property type="protein sequence ID" value="KIO76877.1"/>
    <property type="molecule type" value="Genomic_DNA"/>
</dbReference>
<protein>
    <submittedName>
        <fullName evidence="2">Uncharacterized protein</fullName>
    </submittedName>
</protein>
<proteinExistence type="predicted"/>
<evidence type="ECO:0000313" key="3">
    <source>
        <dbReference type="Proteomes" id="UP000032049"/>
    </source>
</evidence>
<accession>A0A0D0GI17</accession>